<evidence type="ECO:0000313" key="3">
    <source>
        <dbReference type="Proteomes" id="UP000612055"/>
    </source>
</evidence>
<evidence type="ECO:0000256" key="1">
    <source>
        <dbReference type="SAM" id="SignalP"/>
    </source>
</evidence>
<protein>
    <recommendedName>
        <fullName evidence="4">Dirigent protein</fullName>
    </recommendedName>
</protein>
<dbReference type="OrthoDB" id="526835at2759"/>
<dbReference type="SUPFAM" id="SSF141493">
    <property type="entry name" value="Allene oxide cyclase-like"/>
    <property type="match status" value="1"/>
</dbReference>
<accession>A0A835XNC5</accession>
<comment type="caution">
    <text evidence="2">The sequence shown here is derived from an EMBL/GenBank/DDBJ whole genome shotgun (WGS) entry which is preliminary data.</text>
</comment>
<reference evidence="2" key="1">
    <citation type="journal article" date="2020" name="bioRxiv">
        <title>Comparative genomics of Chlamydomonas.</title>
        <authorList>
            <person name="Craig R.J."/>
            <person name="Hasan A.R."/>
            <person name="Ness R.W."/>
            <person name="Keightley P.D."/>
        </authorList>
    </citation>
    <scope>NUCLEOTIDE SEQUENCE</scope>
    <source>
        <strain evidence="2">CCAP 11/70</strain>
    </source>
</reference>
<organism evidence="2 3">
    <name type="scientific">Edaphochlamys debaryana</name>
    <dbReference type="NCBI Taxonomy" id="47281"/>
    <lineage>
        <taxon>Eukaryota</taxon>
        <taxon>Viridiplantae</taxon>
        <taxon>Chlorophyta</taxon>
        <taxon>core chlorophytes</taxon>
        <taxon>Chlorophyceae</taxon>
        <taxon>CS clade</taxon>
        <taxon>Chlamydomonadales</taxon>
        <taxon>Chlamydomonadales incertae sedis</taxon>
        <taxon>Edaphochlamys</taxon>
    </lineage>
</organism>
<dbReference type="AlphaFoldDB" id="A0A835XNC5"/>
<dbReference type="GO" id="GO:0009695">
    <property type="term" value="P:jasmonic acid biosynthetic process"/>
    <property type="evidence" value="ECO:0007669"/>
    <property type="project" value="InterPro"/>
</dbReference>
<name>A0A835XNC5_9CHLO</name>
<dbReference type="EMBL" id="JAEHOE010000108">
    <property type="protein sequence ID" value="KAG2486704.1"/>
    <property type="molecule type" value="Genomic_DNA"/>
</dbReference>
<evidence type="ECO:0008006" key="4">
    <source>
        <dbReference type="Google" id="ProtNLM"/>
    </source>
</evidence>
<dbReference type="InterPro" id="IPR044859">
    <property type="entry name" value="Allene_oxi_cyc_Dirigent"/>
</dbReference>
<keyword evidence="1" id="KW-0732">Signal</keyword>
<dbReference type="Gene3D" id="2.40.480.10">
    <property type="entry name" value="Allene oxide cyclase-like"/>
    <property type="match status" value="1"/>
</dbReference>
<feature type="chain" id="PRO_5032602951" description="Dirigent protein" evidence="1">
    <location>
        <begin position="21"/>
        <end position="172"/>
    </location>
</feature>
<sequence length="172" mass="18373">MRTLSVATVAFAALLAFASASKTPRDYCQRTLVVTELFDPDGFVVPLALRNASAVDITVLIGYTSGFQDPVVWGGSGTSSRKAGTLMSTCFLQSLTATGGMVNYCSSTLAFGEYGSISWMGPFYDEQGEEFHNGITGGTGIYLGASGSVRTNVLKTGEAWRYQFTLLDRPKC</sequence>
<evidence type="ECO:0000313" key="2">
    <source>
        <dbReference type="EMBL" id="KAG2486704.1"/>
    </source>
</evidence>
<proteinExistence type="predicted"/>
<dbReference type="GO" id="GO:0046423">
    <property type="term" value="F:allene-oxide cyclase activity"/>
    <property type="evidence" value="ECO:0007669"/>
    <property type="project" value="InterPro"/>
</dbReference>
<dbReference type="Proteomes" id="UP000612055">
    <property type="component" value="Unassembled WGS sequence"/>
</dbReference>
<dbReference type="InterPro" id="IPR034871">
    <property type="entry name" value="Allene_oxi_cyc_sf"/>
</dbReference>
<keyword evidence="3" id="KW-1185">Reference proteome</keyword>
<gene>
    <name evidence="2" type="ORF">HYH03_014633</name>
</gene>
<feature type="signal peptide" evidence="1">
    <location>
        <begin position="1"/>
        <end position="20"/>
    </location>
</feature>